<protein>
    <submittedName>
        <fullName evidence="1">Uncharacterized protein</fullName>
    </submittedName>
</protein>
<name>G9ZH35_9GAMM</name>
<sequence length="40" mass="4608">MIEVICGIHRGFDTPLSLRKAQVRGLVMWLWAGGIKNRRQ</sequence>
<evidence type="ECO:0000313" key="2">
    <source>
        <dbReference type="Proteomes" id="UP000004750"/>
    </source>
</evidence>
<dbReference type="HOGENOM" id="CLU_3286789_0_0_6"/>
<dbReference type="Proteomes" id="UP000004750">
    <property type="component" value="Unassembled WGS sequence"/>
</dbReference>
<gene>
    <name evidence="1" type="ORF">HMPREF9080_02093</name>
</gene>
<reference evidence="1 2" key="1">
    <citation type="submission" date="2011-08" db="EMBL/GenBank/DDBJ databases">
        <authorList>
            <person name="Weinstock G."/>
            <person name="Sodergren E."/>
            <person name="Clifton S."/>
            <person name="Fulton L."/>
            <person name="Fulton B."/>
            <person name="Courtney L."/>
            <person name="Fronick C."/>
            <person name="Harrison M."/>
            <person name="Strong C."/>
            <person name="Farmer C."/>
            <person name="Delahaunty K."/>
            <person name="Markovic C."/>
            <person name="Hall O."/>
            <person name="Minx P."/>
            <person name="Tomlinson C."/>
            <person name="Mitreva M."/>
            <person name="Hou S."/>
            <person name="Chen J."/>
            <person name="Wollam A."/>
            <person name="Pepin K.H."/>
            <person name="Johnson M."/>
            <person name="Bhonagiri V."/>
            <person name="Zhang X."/>
            <person name="Suruliraj S."/>
            <person name="Warren W."/>
            <person name="Chinwalla A."/>
            <person name="Mardis E.R."/>
            <person name="Wilson R.K."/>
        </authorList>
    </citation>
    <scope>NUCLEOTIDE SEQUENCE [LARGE SCALE GENOMIC DNA]</scope>
    <source>
        <strain evidence="1 2">F0432</strain>
    </source>
</reference>
<comment type="caution">
    <text evidence="1">The sequence shown here is derived from an EMBL/GenBank/DDBJ whole genome shotgun (WGS) entry which is preliminary data.</text>
</comment>
<proteinExistence type="predicted"/>
<organism evidence="1 2">
    <name type="scientific">Cardiobacterium valvarum F0432</name>
    <dbReference type="NCBI Taxonomy" id="797473"/>
    <lineage>
        <taxon>Bacteria</taxon>
        <taxon>Pseudomonadati</taxon>
        <taxon>Pseudomonadota</taxon>
        <taxon>Gammaproteobacteria</taxon>
        <taxon>Cardiobacteriales</taxon>
        <taxon>Cardiobacteriaceae</taxon>
        <taxon>Cardiobacterium</taxon>
    </lineage>
</organism>
<dbReference type="AlphaFoldDB" id="G9ZH35"/>
<dbReference type="EMBL" id="AGCM01000121">
    <property type="protein sequence ID" value="EHM52788.1"/>
    <property type="molecule type" value="Genomic_DNA"/>
</dbReference>
<evidence type="ECO:0000313" key="1">
    <source>
        <dbReference type="EMBL" id="EHM52788.1"/>
    </source>
</evidence>
<accession>G9ZH35</accession>